<evidence type="ECO:0000313" key="2">
    <source>
        <dbReference type="Proteomes" id="UP000176583"/>
    </source>
</evidence>
<proteinExistence type="predicted"/>
<name>A0A1F4UI13_UNCKA</name>
<sequence length="61" mass="6773">MTAQEPNVIHLACPHTPHTNQVKIECKPPQVVFSGCEECAKKFFDDCIKVGGEAVKPKMMM</sequence>
<dbReference type="Proteomes" id="UP000176583">
    <property type="component" value="Unassembled WGS sequence"/>
</dbReference>
<protein>
    <submittedName>
        <fullName evidence="1">Uncharacterized protein</fullName>
    </submittedName>
</protein>
<comment type="caution">
    <text evidence="1">The sequence shown here is derived from an EMBL/GenBank/DDBJ whole genome shotgun (WGS) entry which is preliminary data.</text>
</comment>
<reference evidence="1 2" key="1">
    <citation type="journal article" date="2016" name="Nat. Commun.">
        <title>Thousands of microbial genomes shed light on interconnected biogeochemical processes in an aquifer system.</title>
        <authorList>
            <person name="Anantharaman K."/>
            <person name="Brown C.T."/>
            <person name="Hug L.A."/>
            <person name="Sharon I."/>
            <person name="Castelle C.J."/>
            <person name="Probst A.J."/>
            <person name="Thomas B.C."/>
            <person name="Singh A."/>
            <person name="Wilkins M.J."/>
            <person name="Karaoz U."/>
            <person name="Brodie E.L."/>
            <person name="Williams K.H."/>
            <person name="Hubbard S.S."/>
            <person name="Banfield J.F."/>
        </authorList>
    </citation>
    <scope>NUCLEOTIDE SEQUENCE [LARGE SCALE GENOMIC DNA]</scope>
</reference>
<accession>A0A1F4UI13</accession>
<organism evidence="1 2">
    <name type="scientific">candidate division WWE3 bacterium RBG_19FT_COMBO_53_11</name>
    <dbReference type="NCBI Taxonomy" id="1802613"/>
    <lineage>
        <taxon>Bacteria</taxon>
        <taxon>Katanobacteria</taxon>
    </lineage>
</organism>
<evidence type="ECO:0000313" key="1">
    <source>
        <dbReference type="EMBL" id="OGC44566.1"/>
    </source>
</evidence>
<dbReference type="EMBL" id="MEUW01000015">
    <property type="protein sequence ID" value="OGC44566.1"/>
    <property type="molecule type" value="Genomic_DNA"/>
</dbReference>
<dbReference type="AlphaFoldDB" id="A0A1F4UI13"/>
<gene>
    <name evidence="1" type="ORF">A2V54_03670</name>
</gene>